<sequence>MENIEPGGKGTRRKHPATVDNLQPGHAPVGFPSDETDSESDLEAASLTSPTLIPLLTLRADTPMLGAQARAAELAAASAAKQRQVSRDIEDRQLPPNPAVSLSAFTKPPPASRNRGNKTWKPLVLDDISEDNTPERITSKEASDKKIPTAPRAMVARSLSTVVAQPQPKESPHGPFPYPVIPPNMYLHQPMFLGGMPMYGNMMVPDDMSPTKQEQKFSMLENVPFPYSQEFPQDLFNQDFGQQYLWNDPYHSGYQMPYQDQHTRDSYFPPQSNPQSELTDQQRAYESKEPYDTERAMKECVNNLKEKAKDGKTVLHNPNSQKEPVSTSTVRRASGNRPPLVPWDVRPKESIQNNEWEVMPPPEPSTFTEKDLSNIKPPPGLPVPSNLGQAISLEPSDSAPKVGSIEWMTLAPITSAERDRVRRRMALAAKSVTNEVPQEAITRDKEDIAETQKWFHTDARGERLLRRQVDLSAQIHASKVISNTKARNGGELPEQFQDGKDDGLAATLILGNVACNLQTYLVGDRKSLDQRRNFQKVKAVPDWCTERGGLAVGGVGGGDSYFDGAAGGFYGAPVRVARDPRFRPQVKEGIKVKPEEEWKHRHEMYGRRMM</sequence>
<evidence type="ECO:0000313" key="3">
    <source>
        <dbReference type="Proteomes" id="UP000019373"/>
    </source>
</evidence>
<feature type="compositionally biased region" description="Basic and acidic residues" evidence="1">
    <location>
        <begin position="283"/>
        <end position="292"/>
    </location>
</feature>
<reference evidence="3" key="1">
    <citation type="journal article" date="2014" name="BMC Genomics">
        <title>Genome characteristics reveal the impact of lichenization on lichen-forming fungus Endocarpon pusillum Hedwig (Verrucariales, Ascomycota).</title>
        <authorList>
            <person name="Wang Y.-Y."/>
            <person name="Liu B."/>
            <person name="Zhang X.-Y."/>
            <person name="Zhou Q.-M."/>
            <person name="Zhang T."/>
            <person name="Li H."/>
            <person name="Yu Y.-F."/>
            <person name="Zhang X.-L."/>
            <person name="Hao X.-Y."/>
            <person name="Wang M."/>
            <person name="Wang L."/>
            <person name="Wei J.-C."/>
        </authorList>
    </citation>
    <scope>NUCLEOTIDE SEQUENCE [LARGE SCALE GENOMIC DNA]</scope>
    <source>
        <strain evidence="3">Z07020 / HMAS-L-300199</strain>
    </source>
</reference>
<keyword evidence="3" id="KW-1185">Reference proteome</keyword>
<gene>
    <name evidence="2" type="ORF">EPUS_09355</name>
</gene>
<feature type="compositionally biased region" description="Polar residues" evidence="1">
    <location>
        <begin position="269"/>
        <end position="282"/>
    </location>
</feature>
<feature type="region of interest" description="Disordered" evidence="1">
    <location>
        <begin position="1"/>
        <end position="46"/>
    </location>
</feature>
<feature type="compositionally biased region" description="Polar residues" evidence="1">
    <location>
        <begin position="316"/>
        <end position="331"/>
    </location>
</feature>
<dbReference type="eggNOG" id="ENOG502RNRJ">
    <property type="taxonomic scope" value="Eukaryota"/>
</dbReference>
<dbReference type="OrthoDB" id="10251048at2759"/>
<dbReference type="OMA" id="MENIEPG"/>
<accession>U1GIE6</accession>
<evidence type="ECO:0000256" key="1">
    <source>
        <dbReference type="SAM" id="MobiDB-lite"/>
    </source>
</evidence>
<feature type="region of interest" description="Disordered" evidence="1">
    <location>
        <begin position="255"/>
        <end position="292"/>
    </location>
</feature>
<feature type="region of interest" description="Disordered" evidence="1">
    <location>
        <begin position="307"/>
        <end position="345"/>
    </location>
</feature>
<dbReference type="EMBL" id="KE721187">
    <property type="protein sequence ID" value="ERF71903.1"/>
    <property type="molecule type" value="Genomic_DNA"/>
</dbReference>
<dbReference type="RefSeq" id="XP_007802452.1">
    <property type="nucleotide sequence ID" value="XM_007804261.1"/>
</dbReference>
<dbReference type="AlphaFoldDB" id="U1GIE6"/>
<dbReference type="Proteomes" id="UP000019373">
    <property type="component" value="Unassembled WGS sequence"/>
</dbReference>
<protein>
    <submittedName>
        <fullName evidence="2">Uncharacterized protein</fullName>
    </submittedName>
</protein>
<name>U1GIE6_ENDPU</name>
<organism evidence="2 3">
    <name type="scientific">Endocarpon pusillum (strain Z07020 / HMAS-L-300199)</name>
    <name type="common">Lichen-forming fungus</name>
    <dbReference type="NCBI Taxonomy" id="1263415"/>
    <lineage>
        <taxon>Eukaryota</taxon>
        <taxon>Fungi</taxon>
        <taxon>Dikarya</taxon>
        <taxon>Ascomycota</taxon>
        <taxon>Pezizomycotina</taxon>
        <taxon>Eurotiomycetes</taxon>
        <taxon>Chaetothyriomycetidae</taxon>
        <taxon>Verrucariales</taxon>
        <taxon>Verrucariaceae</taxon>
        <taxon>Endocarpon</taxon>
    </lineage>
</organism>
<feature type="compositionally biased region" description="Basic and acidic residues" evidence="1">
    <location>
        <begin position="133"/>
        <end position="147"/>
    </location>
</feature>
<feature type="region of interest" description="Disordered" evidence="1">
    <location>
        <begin position="83"/>
        <end position="148"/>
    </location>
</feature>
<dbReference type="GeneID" id="19244178"/>
<proteinExistence type="predicted"/>
<evidence type="ECO:0000313" key="2">
    <source>
        <dbReference type="EMBL" id="ERF71903.1"/>
    </source>
</evidence>
<dbReference type="HOGENOM" id="CLU_399549_0_0_1"/>